<keyword evidence="1" id="KW-1133">Transmembrane helix</keyword>
<dbReference type="PANTHER" id="PTHR36833">
    <property type="entry name" value="SLR0610 PROTEIN-RELATED"/>
    <property type="match status" value="1"/>
</dbReference>
<feature type="transmembrane region" description="Helical" evidence="1">
    <location>
        <begin position="156"/>
        <end position="182"/>
    </location>
</feature>
<sequence>MDDMSMGNYFVRIARDARIFMLMQHYMWKEILAYRISSLFLMFAIALGPLINFVFITIIYTVSNGIGGWSYYQLLMLSGVSSVAISMMYYFVQPWNLTNLMRDGGLDIYLVRPYSAYLTVLALGNPYSISSAGTGIIIIVYSMLHLAMPALQVIEFVAMMAIGIAVLVTFMVIFSLAMYKLMRSANWTHNMINIFSSFASYPLTIYGILGLFVLSFIVPVGIATYYPV</sequence>
<evidence type="ECO:0000256" key="1">
    <source>
        <dbReference type="SAM" id="Phobius"/>
    </source>
</evidence>
<gene>
    <name evidence="2" type="ORF">B2A_13118</name>
</gene>
<feature type="transmembrane region" description="Helical" evidence="1">
    <location>
        <begin position="32"/>
        <end position="59"/>
    </location>
</feature>
<protein>
    <submittedName>
        <fullName evidence="2">ABC transporter permease protein</fullName>
    </submittedName>
</protein>
<dbReference type="Pfam" id="PF06182">
    <property type="entry name" value="ABC2_membrane_6"/>
    <property type="match status" value="1"/>
</dbReference>
<dbReference type="AlphaFoldDB" id="T0ZXU5"/>
<organism evidence="2">
    <name type="scientific">mine drainage metagenome</name>
    <dbReference type="NCBI Taxonomy" id="410659"/>
    <lineage>
        <taxon>unclassified sequences</taxon>
        <taxon>metagenomes</taxon>
        <taxon>ecological metagenomes</taxon>
    </lineage>
</organism>
<feature type="transmembrane region" description="Helical" evidence="1">
    <location>
        <begin position="203"/>
        <end position="226"/>
    </location>
</feature>
<reference evidence="2" key="2">
    <citation type="journal article" date="2014" name="ISME J.">
        <title>Microbial stratification in low pH oxic and suboxic macroscopic growths along an acid mine drainage.</title>
        <authorList>
            <person name="Mendez-Garcia C."/>
            <person name="Mesa V."/>
            <person name="Sprenger R.R."/>
            <person name="Richter M."/>
            <person name="Diez M.S."/>
            <person name="Solano J."/>
            <person name="Bargiela R."/>
            <person name="Golyshina O.V."/>
            <person name="Manteca A."/>
            <person name="Ramos J.L."/>
            <person name="Gallego J.R."/>
            <person name="Llorente I."/>
            <person name="Martins Dos Santos V.A."/>
            <person name="Jensen O.N."/>
            <person name="Pelaez A.I."/>
            <person name="Sanchez J."/>
            <person name="Ferrer M."/>
        </authorList>
    </citation>
    <scope>NUCLEOTIDE SEQUENCE</scope>
</reference>
<accession>T0ZXU5</accession>
<keyword evidence="1" id="KW-0472">Membrane</keyword>
<keyword evidence="1" id="KW-0812">Transmembrane</keyword>
<dbReference type="EMBL" id="AUZZ01009488">
    <property type="protein sequence ID" value="EQD33499.1"/>
    <property type="molecule type" value="Genomic_DNA"/>
</dbReference>
<dbReference type="InterPro" id="IPR010390">
    <property type="entry name" value="ABC-2_transporter-like"/>
</dbReference>
<evidence type="ECO:0000313" key="2">
    <source>
        <dbReference type="EMBL" id="EQD33499.1"/>
    </source>
</evidence>
<feature type="transmembrane region" description="Helical" evidence="1">
    <location>
        <begin position="71"/>
        <end position="92"/>
    </location>
</feature>
<reference evidence="2" key="1">
    <citation type="submission" date="2013-08" db="EMBL/GenBank/DDBJ databases">
        <authorList>
            <person name="Mendez C."/>
            <person name="Richter M."/>
            <person name="Ferrer M."/>
            <person name="Sanchez J."/>
        </authorList>
    </citation>
    <scope>NUCLEOTIDE SEQUENCE</scope>
</reference>
<comment type="caution">
    <text evidence="2">The sequence shown here is derived from an EMBL/GenBank/DDBJ whole genome shotgun (WGS) entry which is preliminary data.</text>
</comment>
<proteinExistence type="predicted"/>
<feature type="transmembrane region" description="Helical" evidence="1">
    <location>
        <begin position="116"/>
        <end position="144"/>
    </location>
</feature>
<dbReference type="PANTHER" id="PTHR36833:SF1">
    <property type="entry name" value="INTEGRAL MEMBRANE TRANSPORT PROTEIN"/>
    <property type="match status" value="1"/>
</dbReference>
<feature type="non-terminal residue" evidence="2">
    <location>
        <position position="228"/>
    </location>
</feature>
<name>T0ZXU5_9ZZZZ</name>